<gene>
    <name evidence="1" type="ORF">ROI90_14220</name>
</gene>
<organism evidence="1 2">
    <name type="scientific">Hymenobacter endophyticus</name>
    <dbReference type="NCBI Taxonomy" id="3076335"/>
    <lineage>
        <taxon>Bacteria</taxon>
        <taxon>Pseudomonadati</taxon>
        <taxon>Bacteroidota</taxon>
        <taxon>Cytophagia</taxon>
        <taxon>Cytophagales</taxon>
        <taxon>Hymenobacteraceae</taxon>
        <taxon>Hymenobacter</taxon>
    </lineage>
</organism>
<sequence>MPEVASPPYLYINYEGRRRTLLSRWQRSVMPFELHRGYAQLLDTAADYQCSCWLVDITRRLSPLGAADVSWLMEEYFPQLQPRLGNTVYLAYLMSPHQLAGVLATPYTPQQAEEANLPYYFRRFTDEDSARQWLRSCARKARAAQMR</sequence>
<protein>
    <recommendedName>
        <fullName evidence="3">STAS/SEC14 domain-containing protein</fullName>
    </recommendedName>
</protein>
<dbReference type="Proteomes" id="UP001250698">
    <property type="component" value="Unassembled WGS sequence"/>
</dbReference>
<name>A0ABU3TJK7_9BACT</name>
<proteinExistence type="predicted"/>
<comment type="caution">
    <text evidence="1">The sequence shown here is derived from an EMBL/GenBank/DDBJ whole genome shotgun (WGS) entry which is preliminary data.</text>
</comment>
<accession>A0ABU3TJK7</accession>
<reference evidence="1 2" key="1">
    <citation type="submission" date="2023-10" db="EMBL/GenBank/DDBJ databases">
        <title>Hymenobacter endophyticus sp. nov., an isolate from the leaf tissues of wheat.</title>
        <authorList>
            <person name="Dai Y."/>
        </authorList>
    </citation>
    <scope>NUCLEOTIDE SEQUENCE [LARGE SCALE GENOMIC DNA]</scope>
    <source>
        <strain evidence="1 2">ZK17L-C2</strain>
    </source>
</reference>
<keyword evidence="2" id="KW-1185">Reference proteome</keyword>
<dbReference type="RefSeq" id="WP_315999022.1">
    <property type="nucleotide sequence ID" value="NZ_JAWDJT010000009.1"/>
</dbReference>
<evidence type="ECO:0000313" key="2">
    <source>
        <dbReference type="Proteomes" id="UP001250698"/>
    </source>
</evidence>
<evidence type="ECO:0000313" key="1">
    <source>
        <dbReference type="EMBL" id="MDU0371560.1"/>
    </source>
</evidence>
<evidence type="ECO:0008006" key="3">
    <source>
        <dbReference type="Google" id="ProtNLM"/>
    </source>
</evidence>
<dbReference type="EMBL" id="JAWDJT010000009">
    <property type="protein sequence ID" value="MDU0371560.1"/>
    <property type="molecule type" value="Genomic_DNA"/>
</dbReference>